<feature type="region of interest" description="Disordered" evidence="1">
    <location>
        <begin position="69"/>
        <end position="89"/>
    </location>
</feature>
<protein>
    <submittedName>
        <fullName evidence="3">Putative secreted protein</fullName>
    </submittedName>
</protein>
<proteinExistence type="predicted"/>
<evidence type="ECO:0000256" key="1">
    <source>
        <dbReference type="SAM" id="MobiDB-lite"/>
    </source>
</evidence>
<name>A0A6B0UZ39_IXORI</name>
<accession>A0A6B0UZ39</accession>
<feature type="signal peptide" evidence="2">
    <location>
        <begin position="1"/>
        <end position="25"/>
    </location>
</feature>
<dbReference type="AlphaFoldDB" id="A0A6B0UZ39"/>
<organism evidence="3">
    <name type="scientific">Ixodes ricinus</name>
    <name type="common">Common tick</name>
    <name type="synonym">Acarus ricinus</name>
    <dbReference type="NCBI Taxonomy" id="34613"/>
    <lineage>
        <taxon>Eukaryota</taxon>
        <taxon>Metazoa</taxon>
        <taxon>Ecdysozoa</taxon>
        <taxon>Arthropoda</taxon>
        <taxon>Chelicerata</taxon>
        <taxon>Arachnida</taxon>
        <taxon>Acari</taxon>
        <taxon>Parasitiformes</taxon>
        <taxon>Ixodida</taxon>
        <taxon>Ixodoidea</taxon>
        <taxon>Ixodidae</taxon>
        <taxon>Ixodinae</taxon>
        <taxon>Ixodes</taxon>
    </lineage>
</organism>
<sequence length="170" mass="18459">MGGPPLGLRLGVLWRACFVAVGVNAAGLRVCDRTVRAFASTCRSRLMKMVRLGGDLRWAPAYDRARHTTSHLSWRPPPETLTGPAVTSGDLSGRVRRTHAYPARELTMHATPALLVDMVGKGGLVRTVHLRGGLGAPLCACRFERVLGWWRRHVVPLGMKSFLDEAGAPG</sequence>
<dbReference type="EMBL" id="GIFC01012698">
    <property type="protein sequence ID" value="MXU94781.1"/>
    <property type="molecule type" value="Transcribed_RNA"/>
</dbReference>
<reference evidence="3" key="1">
    <citation type="submission" date="2019-12" db="EMBL/GenBank/DDBJ databases">
        <title>An insight into the sialome of adult female Ixodes ricinus ticks feeding for 6 days.</title>
        <authorList>
            <person name="Perner J."/>
            <person name="Ribeiro J.M.C."/>
        </authorList>
    </citation>
    <scope>NUCLEOTIDE SEQUENCE</scope>
    <source>
        <strain evidence="3">Semi-engorged</strain>
        <tissue evidence="3">Salivary glands</tissue>
    </source>
</reference>
<evidence type="ECO:0000313" key="3">
    <source>
        <dbReference type="EMBL" id="MXU94781.1"/>
    </source>
</evidence>
<keyword evidence="2" id="KW-0732">Signal</keyword>
<evidence type="ECO:0000256" key="2">
    <source>
        <dbReference type="SAM" id="SignalP"/>
    </source>
</evidence>
<feature type="chain" id="PRO_5025553949" evidence="2">
    <location>
        <begin position="26"/>
        <end position="170"/>
    </location>
</feature>